<proteinExistence type="predicted"/>
<feature type="domain" description="RAVE complex protein Rav1 C-terminal" evidence="2">
    <location>
        <begin position="1"/>
        <end position="115"/>
    </location>
</feature>
<comment type="caution">
    <text evidence="3">The sequence shown here is derived from an EMBL/GenBank/DDBJ whole genome shotgun (WGS) entry which is preliminary data.</text>
</comment>
<dbReference type="InterPro" id="IPR036322">
    <property type="entry name" value="WD40_repeat_dom_sf"/>
</dbReference>
<accession>A0AA36JQ21</accession>
<dbReference type="GO" id="GO:0007035">
    <property type="term" value="P:vacuolar acidification"/>
    <property type="evidence" value="ECO:0007669"/>
    <property type="project" value="TreeGrafter"/>
</dbReference>
<dbReference type="Gene3D" id="2.130.10.10">
    <property type="entry name" value="YVTN repeat-like/Quinoprotein amine dehydrogenase"/>
    <property type="match status" value="2"/>
</dbReference>
<dbReference type="GO" id="GO:0043291">
    <property type="term" value="C:RAVE complex"/>
    <property type="evidence" value="ECO:0007669"/>
    <property type="project" value="TreeGrafter"/>
</dbReference>
<dbReference type="InterPro" id="IPR052208">
    <property type="entry name" value="DmX-like/RAVE_component"/>
</dbReference>
<evidence type="ECO:0000313" key="3">
    <source>
        <dbReference type="EMBL" id="CAJ1409632.1"/>
    </source>
</evidence>
<gene>
    <name evidence="3" type="ORF">EVOR1521_LOCUS30676</name>
</gene>
<dbReference type="AlphaFoldDB" id="A0AA36JQ21"/>
<dbReference type="SUPFAM" id="SSF50978">
    <property type="entry name" value="WD40 repeat-like"/>
    <property type="match status" value="1"/>
</dbReference>
<keyword evidence="4" id="KW-1185">Reference proteome</keyword>
<dbReference type="InterPro" id="IPR022033">
    <property type="entry name" value="Rav1p_C"/>
</dbReference>
<evidence type="ECO:0000259" key="2">
    <source>
        <dbReference type="Pfam" id="PF12234"/>
    </source>
</evidence>
<evidence type="ECO:0000313" key="4">
    <source>
        <dbReference type="Proteomes" id="UP001178507"/>
    </source>
</evidence>
<dbReference type="SMART" id="SM00320">
    <property type="entry name" value="WD40"/>
    <property type="match status" value="3"/>
</dbReference>
<dbReference type="Pfam" id="PF12234">
    <property type="entry name" value="Rav1p_C"/>
    <property type="match status" value="1"/>
</dbReference>
<dbReference type="PANTHER" id="PTHR13950">
    <property type="entry name" value="RABCONNECTIN-RELATED"/>
    <property type="match status" value="1"/>
</dbReference>
<name>A0AA36JQ21_9DINO</name>
<dbReference type="InterPro" id="IPR001680">
    <property type="entry name" value="WD40_rpt"/>
</dbReference>
<feature type="compositionally biased region" description="Low complexity" evidence="1">
    <location>
        <begin position="483"/>
        <end position="494"/>
    </location>
</feature>
<dbReference type="Proteomes" id="UP001178507">
    <property type="component" value="Unassembled WGS sequence"/>
</dbReference>
<organism evidence="3 4">
    <name type="scientific">Effrenium voratum</name>
    <dbReference type="NCBI Taxonomy" id="2562239"/>
    <lineage>
        <taxon>Eukaryota</taxon>
        <taxon>Sar</taxon>
        <taxon>Alveolata</taxon>
        <taxon>Dinophyceae</taxon>
        <taxon>Suessiales</taxon>
        <taxon>Symbiodiniaceae</taxon>
        <taxon>Effrenium</taxon>
    </lineage>
</organism>
<feature type="region of interest" description="Disordered" evidence="1">
    <location>
        <begin position="820"/>
        <end position="841"/>
    </location>
</feature>
<sequence length="1089" mass="117939">MDDWPLAVLIAQHIRADRSDAAEEVTSELRRVLRADLLPIAQRAHDPWLGSLVYWHLGEHHEAVLSVARPFHDLMDEDEKPGTSQFFSASALQHCSFSPGLPRFLSLLQAVLAKRNEVITQDGAQQVGSLAVIARAYLARRQPLLALPPPDASEVLPWRTAVAVARSLTSLYCISGQNQLSPDGQFLLVPLSEVIRRRLGLASLCPMLLREVHKQAAREAALGADFWEVCTDVEEFYAPSRRWLACRLPKTREAVMEMTGPSALWLLPCLSNTLEGEDAGLCRRLRLLAGPYATRALVTDTTQAVLAAVAWGVLPRLRTYMEEPSGAFPLAMMHLVVHIVCAACISRPPPCLNAAQAANKEFSGDMFHVVTTLALVLVVLLSLRGLTANTRLWPDQDEEDYRAVLLEAQIRDPSSEDGGRVTDWEPLLWQGLRVLLEQLKGTSDEQRRLLRCGAIPSMVATLFLDRSSPEAAEAAARGDTARRPAPLSPSSSGSEGEDGKRSRHGCRAALANLAAAAENPGIASSLRNLLGCSVAELTLERLVLLLAGIRRRPAHSSGHWIAAWYDALLDSLRQLLRYARSRLLEAATEVSDVFERWPQALCAPEAQLSSTFANVIGESRDAFLSLWQQLNGTRRLVLLFAHHPRLLTPSSRLTRRRAVLWKGNAGLRFVCADHGFGALQIIFHAKGTMWPLHAGHAARWAANATATPEAEAKQRVEAYAMAALTASSSARIGEAEFLLGGASRDADPGDETSVSDRGPEVAHFLATLRLPAEARSQARTSTAGLVSAASHPSKSLFAAATEDGTIQLWSFNQRLLRQLPRPVSKRRQRPGGVAGDEPASEAATSGAWRLAWNTPGNRLLAVQSGGKTSVNLWALEGDQPGVAYTLCTGAAHARLHCATFASYSGAVVATGGRRAEVEFTAPGLPTTTMKAWPHVAAGICVWDSLSPASSSLVAHDGIEASSTMPPDYCSMAWAASQQRIFCGTKAGELRIFDLRMARMAQRFEAHGEAVRHCFVLEETGQLATLSDAAELKLWSLRNLELLDTVPALHSPVRGVGSVLGGKALSCASLLAQRHLLTGGQDGSLVLTRL</sequence>
<evidence type="ECO:0000256" key="1">
    <source>
        <dbReference type="SAM" id="MobiDB-lite"/>
    </source>
</evidence>
<reference evidence="3" key="1">
    <citation type="submission" date="2023-08" db="EMBL/GenBank/DDBJ databases">
        <authorList>
            <person name="Chen Y."/>
            <person name="Shah S."/>
            <person name="Dougan E. K."/>
            <person name="Thang M."/>
            <person name="Chan C."/>
        </authorList>
    </citation>
    <scope>NUCLEOTIDE SEQUENCE</scope>
</reference>
<feature type="region of interest" description="Disordered" evidence="1">
    <location>
        <begin position="473"/>
        <end position="502"/>
    </location>
</feature>
<dbReference type="EMBL" id="CAUJNA010003778">
    <property type="protein sequence ID" value="CAJ1409632.1"/>
    <property type="molecule type" value="Genomic_DNA"/>
</dbReference>
<protein>
    <recommendedName>
        <fullName evidence="2">RAVE complex protein Rav1 C-terminal domain-containing protein</fullName>
    </recommendedName>
</protein>
<dbReference type="PANTHER" id="PTHR13950:SF9">
    <property type="entry name" value="RABCONNECTIN-3A"/>
    <property type="match status" value="1"/>
</dbReference>
<dbReference type="InterPro" id="IPR015943">
    <property type="entry name" value="WD40/YVTN_repeat-like_dom_sf"/>
</dbReference>